<feature type="compositionally biased region" description="Basic and acidic residues" evidence="1">
    <location>
        <begin position="79"/>
        <end position="89"/>
    </location>
</feature>
<dbReference type="eggNOG" id="ENOG502R5QI">
    <property type="taxonomic scope" value="Eukaryota"/>
</dbReference>
<feature type="region of interest" description="Disordered" evidence="1">
    <location>
        <begin position="53"/>
        <end position="89"/>
    </location>
</feature>
<reference evidence="2" key="1">
    <citation type="submission" date="2015-04" db="UniProtKB">
        <authorList>
            <consortium name="EnsemblPlants"/>
        </authorList>
    </citation>
    <scope>IDENTIFICATION</scope>
    <source>
        <strain evidence="2">SL10</strain>
    </source>
</reference>
<evidence type="ECO:0000313" key="2">
    <source>
        <dbReference type="EnsemblPlants" id="ONIVA11G20780.1"/>
    </source>
</evidence>
<evidence type="ECO:0000313" key="3">
    <source>
        <dbReference type="Proteomes" id="UP000006591"/>
    </source>
</evidence>
<feature type="compositionally biased region" description="Basic and acidic residues" evidence="1">
    <location>
        <begin position="53"/>
        <end position="62"/>
    </location>
</feature>
<dbReference type="PANTHER" id="PTHR36138">
    <property type="entry name" value="EXPRESSED PROTEIN-RELATED"/>
    <property type="match status" value="1"/>
</dbReference>
<dbReference type="PANTHER" id="PTHR36138:SF13">
    <property type="entry name" value="OS04G0604500 PROTEIN"/>
    <property type="match status" value="1"/>
</dbReference>
<accession>A0A0E0J4N9</accession>
<dbReference type="Gramene" id="ONIVA11G20780.1">
    <property type="protein sequence ID" value="ONIVA11G20780.1"/>
    <property type="gene ID" value="ONIVA11G20780"/>
</dbReference>
<keyword evidence="3" id="KW-1185">Reference proteome</keyword>
<organism evidence="2">
    <name type="scientific">Oryza nivara</name>
    <name type="common">Indian wild rice</name>
    <name type="synonym">Oryza sativa f. spontanea</name>
    <dbReference type="NCBI Taxonomy" id="4536"/>
    <lineage>
        <taxon>Eukaryota</taxon>
        <taxon>Viridiplantae</taxon>
        <taxon>Streptophyta</taxon>
        <taxon>Embryophyta</taxon>
        <taxon>Tracheophyta</taxon>
        <taxon>Spermatophyta</taxon>
        <taxon>Magnoliopsida</taxon>
        <taxon>Liliopsida</taxon>
        <taxon>Poales</taxon>
        <taxon>Poaceae</taxon>
        <taxon>BOP clade</taxon>
        <taxon>Oryzoideae</taxon>
        <taxon>Oryzeae</taxon>
        <taxon>Oryzinae</taxon>
        <taxon>Oryza</taxon>
    </lineage>
</organism>
<protein>
    <submittedName>
        <fullName evidence="2">Uncharacterized protein</fullName>
    </submittedName>
</protein>
<evidence type="ECO:0000256" key="1">
    <source>
        <dbReference type="SAM" id="MobiDB-lite"/>
    </source>
</evidence>
<dbReference type="AlphaFoldDB" id="A0A0E0J4N9"/>
<sequence>MPPGYKNFSKELLACFLVDRLDDYFARKNKIHDEGVKPILEEQERIRKEYKEKGYAEHGITDEKDEAATLSFGAGTEEGSTRDHEEEAY</sequence>
<dbReference type="HOGENOM" id="CLU_099610_2_0_1"/>
<proteinExistence type="predicted"/>
<name>A0A0E0J4N9_ORYNI</name>
<dbReference type="Proteomes" id="UP000006591">
    <property type="component" value="Chromosome 11"/>
</dbReference>
<reference evidence="2" key="2">
    <citation type="submission" date="2018-04" db="EMBL/GenBank/DDBJ databases">
        <title>OnivRS2 (Oryza nivara Reference Sequence Version 2).</title>
        <authorList>
            <person name="Zhang J."/>
            <person name="Kudrna D."/>
            <person name="Lee S."/>
            <person name="Talag J."/>
            <person name="Rajasekar S."/>
            <person name="Welchert J."/>
            <person name="Hsing Y.-I."/>
            <person name="Wing R.A."/>
        </authorList>
    </citation>
    <scope>NUCLEOTIDE SEQUENCE [LARGE SCALE GENOMIC DNA]</scope>
    <source>
        <strain evidence="2">SL10</strain>
    </source>
</reference>
<dbReference type="EnsemblPlants" id="ONIVA11G20780.1">
    <property type="protein sequence ID" value="ONIVA11G20780.1"/>
    <property type="gene ID" value="ONIVA11G20780"/>
</dbReference>